<keyword evidence="7" id="KW-1185">Reference proteome</keyword>
<dbReference type="Gene3D" id="2.50.20.10">
    <property type="entry name" value="Lipoprotein localisation LolA/LolB/LppX"/>
    <property type="match status" value="1"/>
</dbReference>
<protein>
    <recommendedName>
        <fullName evidence="8">Outer membrane lipoprotein carrier protein LolA</fullName>
    </recommendedName>
</protein>
<dbReference type="OrthoDB" id="5700849at2"/>
<evidence type="ECO:0008006" key="8">
    <source>
        <dbReference type="Google" id="ProtNLM"/>
    </source>
</evidence>
<comment type="caution">
    <text evidence="6">The sequence shown here is derived from an EMBL/GenBank/DDBJ whole genome shotgun (WGS) entry which is preliminary data.</text>
</comment>
<dbReference type="InterPro" id="IPR029046">
    <property type="entry name" value="LolA/LolB/LppX"/>
</dbReference>
<reference evidence="6 7" key="1">
    <citation type="submission" date="2016-12" db="EMBL/GenBank/DDBJ databases">
        <title>Izhakiella australiana sp. nov. of genus Izhakiella isolated from Australian desert.</title>
        <authorList>
            <person name="Ji M."/>
        </authorList>
    </citation>
    <scope>NUCLEOTIDE SEQUENCE [LARGE SCALE GENOMIC DNA]</scope>
    <source>
        <strain evidence="6 7">D4N98</strain>
    </source>
</reference>
<dbReference type="InterPro" id="IPR004564">
    <property type="entry name" value="OM_lipoprot_carrier_LolA-like"/>
</dbReference>
<proteinExistence type="predicted"/>
<comment type="subunit">
    <text evidence="1">Monomer.</text>
</comment>
<keyword evidence="4" id="KW-0653">Protein transport</keyword>
<gene>
    <name evidence="6" type="ORF">BTJ39_06560</name>
</gene>
<dbReference type="PANTHER" id="PTHR35869:SF1">
    <property type="entry name" value="OUTER-MEMBRANE LIPOPROTEIN CARRIER PROTEIN"/>
    <property type="match status" value="1"/>
</dbReference>
<dbReference type="GO" id="GO:0015031">
    <property type="term" value="P:protein transport"/>
    <property type="evidence" value="ECO:0007669"/>
    <property type="project" value="UniProtKB-KW"/>
</dbReference>
<keyword evidence="2" id="KW-0813">Transport</keyword>
<keyword evidence="3 5" id="KW-0732">Signal</keyword>
<dbReference type="EMBL" id="MRUL01000003">
    <property type="protein sequence ID" value="OON40739.1"/>
    <property type="molecule type" value="Genomic_DNA"/>
</dbReference>
<evidence type="ECO:0000256" key="1">
    <source>
        <dbReference type="ARBA" id="ARBA00011245"/>
    </source>
</evidence>
<dbReference type="CDD" id="cd16325">
    <property type="entry name" value="LolA"/>
    <property type="match status" value="1"/>
</dbReference>
<evidence type="ECO:0000313" key="7">
    <source>
        <dbReference type="Proteomes" id="UP000190667"/>
    </source>
</evidence>
<dbReference type="SUPFAM" id="SSF89392">
    <property type="entry name" value="Prokaryotic lipoproteins and lipoprotein localization factors"/>
    <property type="match status" value="1"/>
</dbReference>
<dbReference type="PANTHER" id="PTHR35869">
    <property type="entry name" value="OUTER-MEMBRANE LIPOPROTEIN CARRIER PROTEIN"/>
    <property type="match status" value="1"/>
</dbReference>
<evidence type="ECO:0000256" key="4">
    <source>
        <dbReference type="ARBA" id="ARBA00022927"/>
    </source>
</evidence>
<dbReference type="Pfam" id="PF19574">
    <property type="entry name" value="LolA_3"/>
    <property type="match status" value="1"/>
</dbReference>
<name>A0A1S8YNJ5_9GAMM</name>
<feature type="chain" id="PRO_5013182031" description="Outer membrane lipoprotein carrier protein LolA" evidence="5">
    <location>
        <begin position="19"/>
        <end position="201"/>
    </location>
</feature>
<evidence type="ECO:0000256" key="3">
    <source>
        <dbReference type="ARBA" id="ARBA00022729"/>
    </source>
</evidence>
<evidence type="ECO:0000256" key="2">
    <source>
        <dbReference type="ARBA" id="ARBA00022448"/>
    </source>
</evidence>
<dbReference type="Proteomes" id="UP000190667">
    <property type="component" value="Unassembled WGS sequence"/>
</dbReference>
<feature type="signal peptide" evidence="5">
    <location>
        <begin position="1"/>
        <end position="18"/>
    </location>
</feature>
<evidence type="ECO:0000313" key="6">
    <source>
        <dbReference type="EMBL" id="OON40739.1"/>
    </source>
</evidence>
<dbReference type="AlphaFoldDB" id="A0A1S8YNJ5"/>
<dbReference type="RefSeq" id="WP_078001883.1">
    <property type="nucleotide sequence ID" value="NZ_MRUL01000003.1"/>
</dbReference>
<organism evidence="6 7">
    <name type="scientific">Izhakiella australiensis</name>
    <dbReference type="NCBI Taxonomy" id="1926881"/>
    <lineage>
        <taxon>Bacteria</taxon>
        <taxon>Pseudomonadati</taxon>
        <taxon>Pseudomonadota</taxon>
        <taxon>Gammaproteobacteria</taxon>
        <taxon>Enterobacterales</taxon>
        <taxon>Erwiniaceae</taxon>
        <taxon>Izhakiella</taxon>
    </lineage>
</organism>
<accession>A0A1S8YNJ5</accession>
<evidence type="ECO:0000256" key="5">
    <source>
        <dbReference type="SAM" id="SignalP"/>
    </source>
</evidence>
<dbReference type="STRING" id="1926881.BTJ39_06560"/>
<sequence>MRGVLLIVLLLLSSASQAVTLAQLQQRFANQPVVRADFSQVRHIEGMKQPLKSHGQMLIAQKKGLWWQQSAPFKMTLVLDDSHMVQTVSDQPPQIITAANNPQMFQFNHLLRALFQADRRVLDENFQLDFTPAADGSWQLALTPITSPLDKLFRRITLQGAQFLNRITLDDRQGDSTEITFSNQRITPPTLSAQEQHYFDF</sequence>